<evidence type="ECO:0000256" key="3">
    <source>
        <dbReference type="ARBA" id="ARBA00022448"/>
    </source>
</evidence>
<name>A0ABW8NN67_9GAMM</name>
<protein>
    <submittedName>
        <fullName evidence="9">Iron ABC transporter permease</fullName>
    </submittedName>
</protein>
<comment type="similarity">
    <text evidence="2">Belongs to the binding-protein-dependent transport system permease family. FecCD subfamily.</text>
</comment>
<keyword evidence="7 8" id="KW-0472">Membrane</keyword>
<dbReference type="Proteomes" id="UP001620597">
    <property type="component" value="Unassembled WGS sequence"/>
</dbReference>
<sequence length="340" mass="35782">MRQRWWWLLAVAVLSPLAALFFGSANLSLDTVWRCLVGLPVDPLDQLIFTDLRLPRVAAGVLVGAGLAIAGASLQNVTRNGLADPYLFGVVAGAGLGASVVTVLMGSALAQHPLLAGLLGWLPTATALPIAAFGGALFAVMLVQILAVTSFARSSEQLLLGGVAISLMLGSLTHFILFVGEPFAANKVLFWLMGSLARVESSHLLLLFPVVLICSAVLLLLGRHFDAMLLGDDNARTLGVDAVRLRALALVMCAALTAAVVAYCGGIGFVGLMIPHIVRRWLGVTNRTLILGCLLLGSTFLVWVDVIARSAVASQEIPIGIITSAIGSVFFLIVMRQRLA</sequence>
<accession>A0ABW8NN67</accession>
<evidence type="ECO:0000313" key="10">
    <source>
        <dbReference type="Proteomes" id="UP001620597"/>
    </source>
</evidence>
<reference evidence="9 10" key="1">
    <citation type="submission" date="2024-03" db="EMBL/GenBank/DDBJ databases">
        <title>High-quality draft genome sequence of Oceanobacter sp. wDCs-4.</title>
        <authorList>
            <person name="Dong C."/>
        </authorList>
    </citation>
    <scope>NUCLEOTIDE SEQUENCE [LARGE SCALE GENOMIC DNA]</scope>
    <source>
        <strain evidence="10">wDCs-4</strain>
    </source>
</reference>
<dbReference type="InterPro" id="IPR000522">
    <property type="entry name" value="ABC_transptr_permease_BtuC"/>
</dbReference>
<proteinExistence type="inferred from homology"/>
<dbReference type="SUPFAM" id="SSF81345">
    <property type="entry name" value="ABC transporter involved in vitamin B12 uptake, BtuC"/>
    <property type="match status" value="1"/>
</dbReference>
<comment type="caution">
    <text evidence="9">The sequence shown here is derived from an EMBL/GenBank/DDBJ whole genome shotgun (WGS) entry which is preliminary data.</text>
</comment>
<evidence type="ECO:0000313" key="9">
    <source>
        <dbReference type="EMBL" id="MFK4754015.1"/>
    </source>
</evidence>
<keyword evidence="4" id="KW-1003">Cell membrane</keyword>
<keyword evidence="6 8" id="KW-1133">Transmembrane helix</keyword>
<feature type="transmembrane region" description="Helical" evidence="8">
    <location>
        <begin position="130"/>
        <end position="151"/>
    </location>
</feature>
<organism evidence="9 10">
    <name type="scientific">Oceanobacter antarcticus</name>
    <dbReference type="NCBI Taxonomy" id="3133425"/>
    <lineage>
        <taxon>Bacteria</taxon>
        <taxon>Pseudomonadati</taxon>
        <taxon>Pseudomonadota</taxon>
        <taxon>Gammaproteobacteria</taxon>
        <taxon>Oceanospirillales</taxon>
        <taxon>Oceanospirillaceae</taxon>
        <taxon>Oceanobacter</taxon>
    </lineage>
</organism>
<feature type="transmembrane region" description="Helical" evidence="8">
    <location>
        <begin position="86"/>
        <end position="110"/>
    </location>
</feature>
<dbReference type="RefSeq" id="WP_416206984.1">
    <property type="nucleotide sequence ID" value="NZ_JBBKTX010000023.1"/>
</dbReference>
<dbReference type="Gene3D" id="1.10.3470.10">
    <property type="entry name" value="ABC transporter involved in vitamin B12 uptake, BtuC"/>
    <property type="match status" value="1"/>
</dbReference>
<evidence type="ECO:0000256" key="6">
    <source>
        <dbReference type="ARBA" id="ARBA00022989"/>
    </source>
</evidence>
<evidence type="ECO:0000256" key="2">
    <source>
        <dbReference type="ARBA" id="ARBA00007935"/>
    </source>
</evidence>
<evidence type="ECO:0000256" key="4">
    <source>
        <dbReference type="ARBA" id="ARBA00022475"/>
    </source>
</evidence>
<feature type="transmembrane region" description="Helical" evidence="8">
    <location>
        <begin position="206"/>
        <end position="225"/>
    </location>
</feature>
<dbReference type="InterPro" id="IPR037294">
    <property type="entry name" value="ABC_BtuC-like"/>
</dbReference>
<feature type="transmembrane region" description="Helical" evidence="8">
    <location>
        <begin position="53"/>
        <end position="74"/>
    </location>
</feature>
<dbReference type="PANTHER" id="PTHR30472">
    <property type="entry name" value="FERRIC ENTEROBACTIN TRANSPORT SYSTEM PERMEASE PROTEIN"/>
    <property type="match status" value="1"/>
</dbReference>
<evidence type="ECO:0000256" key="5">
    <source>
        <dbReference type="ARBA" id="ARBA00022692"/>
    </source>
</evidence>
<keyword evidence="10" id="KW-1185">Reference proteome</keyword>
<keyword evidence="3" id="KW-0813">Transport</keyword>
<feature type="transmembrane region" description="Helical" evidence="8">
    <location>
        <begin position="289"/>
        <end position="311"/>
    </location>
</feature>
<feature type="transmembrane region" description="Helical" evidence="8">
    <location>
        <begin position="245"/>
        <end position="277"/>
    </location>
</feature>
<dbReference type="CDD" id="cd06550">
    <property type="entry name" value="TM_ABC_iron-siderophores_like"/>
    <property type="match status" value="1"/>
</dbReference>
<evidence type="ECO:0000256" key="7">
    <source>
        <dbReference type="ARBA" id="ARBA00023136"/>
    </source>
</evidence>
<keyword evidence="5 8" id="KW-0812">Transmembrane</keyword>
<gene>
    <name evidence="9" type="ORF">WG929_16510</name>
</gene>
<dbReference type="EMBL" id="JBBKTX010000023">
    <property type="protein sequence ID" value="MFK4754015.1"/>
    <property type="molecule type" value="Genomic_DNA"/>
</dbReference>
<comment type="subcellular location">
    <subcellularLocation>
        <location evidence="1">Cell membrane</location>
        <topology evidence="1">Multi-pass membrane protein</topology>
    </subcellularLocation>
</comment>
<evidence type="ECO:0000256" key="1">
    <source>
        <dbReference type="ARBA" id="ARBA00004651"/>
    </source>
</evidence>
<feature type="transmembrane region" description="Helical" evidence="8">
    <location>
        <begin position="158"/>
        <end position="177"/>
    </location>
</feature>
<dbReference type="Pfam" id="PF01032">
    <property type="entry name" value="FecCD"/>
    <property type="match status" value="1"/>
</dbReference>
<evidence type="ECO:0000256" key="8">
    <source>
        <dbReference type="SAM" id="Phobius"/>
    </source>
</evidence>
<feature type="transmembrane region" description="Helical" evidence="8">
    <location>
        <begin position="317"/>
        <end position="335"/>
    </location>
</feature>
<dbReference type="PANTHER" id="PTHR30472:SF67">
    <property type="entry name" value="PERMEASE OF ABC TRANSPORTER-RELATED"/>
    <property type="match status" value="1"/>
</dbReference>